<dbReference type="RefSeq" id="WP_133444415.1">
    <property type="nucleotide sequence ID" value="NZ_SCWB01000016.1"/>
</dbReference>
<dbReference type="EMBL" id="SCWB01000016">
    <property type="protein sequence ID" value="TDM07231.1"/>
    <property type="molecule type" value="Genomic_DNA"/>
</dbReference>
<dbReference type="OrthoDB" id="2991180at2"/>
<dbReference type="AlphaFoldDB" id="A0A4R6BSP0"/>
<protein>
    <submittedName>
        <fullName evidence="2">Septum formation initiator family protein</fullName>
    </submittedName>
</protein>
<feature type="coiled-coil region" evidence="1">
    <location>
        <begin position="55"/>
        <end position="89"/>
    </location>
</feature>
<dbReference type="PANTHER" id="PTHR40027:SF1">
    <property type="entry name" value="CELL DIVISION PROTEIN DIVIC"/>
    <property type="match status" value="1"/>
</dbReference>
<dbReference type="InterPro" id="IPR007060">
    <property type="entry name" value="FtsL/DivIC"/>
</dbReference>
<keyword evidence="1" id="KW-0175">Coiled coil</keyword>
<dbReference type="Pfam" id="PF04977">
    <property type="entry name" value="DivIC"/>
    <property type="match status" value="1"/>
</dbReference>
<reference evidence="2 3" key="1">
    <citation type="submission" date="2019-01" db="EMBL/GenBank/DDBJ databases">
        <title>Draft genome sequences of the type strains of six Macrococcus species.</title>
        <authorList>
            <person name="Mazhar S."/>
            <person name="Altermann E."/>
            <person name="Hill C."/>
            <person name="Mcauliffe O."/>
        </authorList>
    </citation>
    <scope>NUCLEOTIDE SEQUENCE [LARGE SCALE GENOMIC DNA]</scope>
    <source>
        <strain evidence="2 3">CCM4815</strain>
    </source>
</reference>
<evidence type="ECO:0000313" key="2">
    <source>
        <dbReference type="EMBL" id="TDM07231.1"/>
    </source>
</evidence>
<evidence type="ECO:0000256" key="1">
    <source>
        <dbReference type="SAM" id="Coils"/>
    </source>
</evidence>
<accession>A0A4R6BSP0</accession>
<name>A0A4R6BSP0_9STAP</name>
<sequence length="124" mass="14389">MARKVNRMNNNYTKQNRIKVKSSRVVRKRLSVFGGALLAILLFLTILMVVQLQQNKQLKQAHATKTEELAQLKDKEIALKEKLKQLNNKEYITKIARSEYFLSNDGEIIFKIPEEEDKKKADGN</sequence>
<proteinExistence type="predicted"/>
<dbReference type="InterPro" id="IPR039076">
    <property type="entry name" value="DivIC"/>
</dbReference>
<evidence type="ECO:0000313" key="3">
    <source>
        <dbReference type="Proteomes" id="UP000294802"/>
    </source>
</evidence>
<comment type="caution">
    <text evidence="2">The sequence shown here is derived from an EMBL/GenBank/DDBJ whole genome shotgun (WGS) entry which is preliminary data.</text>
</comment>
<gene>
    <name evidence="2" type="ORF">ERX29_09320</name>
</gene>
<organism evidence="2 3">
    <name type="scientific">Macrococcus lamae</name>
    <dbReference type="NCBI Taxonomy" id="198484"/>
    <lineage>
        <taxon>Bacteria</taxon>
        <taxon>Bacillati</taxon>
        <taxon>Bacillota</taxon>
        <taxon>Bacilli</taxon>
        <taxon>Bacillales</taxon>
        <taxon>Staphylococcaceae</taxon>
        <taxon>Macrococcus</taxon>
    </lineage>
</organism>
<keyword evidence="3" id="KW-1185">Reference proteome</keyword>
<dbReference type="PANTHER" id="PTHR40027">
    <property type="entry name" value="CELL DIVISION PROTEIN DIVIC"/>
    <property type="match status" value="1"/>
</dbReference>
<dbReference type="Proteomes" id="UP000294802">
    <property type="component" value="Unassembled WGS sequence"/>
</dbReference>
<dbReference type="GO" id="GO:0051301">
    <property type="term" value="P:cell division"/>
    <property type="evidence" value="ECO:0007669"/>
    <property type="project" value="InterPro"/>
</dbReference>